<dbReference type="STRING" id="75743.A0A401QHM7"/>
<evidence type="ECO:0000313" key="2">
    <source>
        <dbReference type="Proteomes" id="UP000288216"/>
    </source>
</evidence>
<evidence type="ECO:0000313" key="1">
    <source>
        <dbReference type="EMBL" id="GCB84884.1"/>
    </source>
</evidence>
<proteinExistence type="predicted"/>
<reference evidence="1 2" key="1">
    <citation type="journal article" date="2018" name="Nat. Ecol. Evol.">
        <title>Shark genomes provide insights into elasmobranch evolution and the origin of vertebrates.</title>
        <authorList>
            <person name="Hara Y"/>
            <person name="Yamaguchi K"/>
            <person name="Onimaru K"/>
            <person name="Kadota M"/>
            <person name="Koyanagi M"/>
            <person name="Keeley SD"/>
            <person name="Tatsumi K"/>
            <person name="Tanaka K"/>
            <person name="Motone F"/>
            <person name="Kageyama Y"/>
            <person name="Nozu R"/>
            <person name="Adachi N"/>
            <person name="Nishimura O"/>
            <person name="Nakagawa R"/>
            <person name="Tanegashima C"/>
            <person name="Kiyatake I"/>
            <person name="Matsumoto R"/>
            <person name="Murakumo K"/>
            <person name="Nishida K"/>
            <person name="Terakita A"/>
            <person name="Kuratani S"/>
            <person name="Sato K"/>
            <person name="Hyodo S Kuraku.S."/>
        </authorList>
    </citation>
    <scope>NUCLEOTIDE SEQUENCE [LARGE SCALE GENOMIC DNA]</scope>
</reference>
<accession>A0A401QHM7</accession>
<organism evidence="1 2">
    <name type="scientific">Scyliorhinus torazame</name>
    <name type="common">Cloudy catshark</name>
    <name type="synonym">Catulus torazame</name>
    <dbReference type="NCBI Taxonomy" id="75743"/>
    <lineage>
        <taxon>Eukaryota</taxon>
        <taxon>Metazoa</taxon>
        <taxon>Chordata</taxon>
        <taxon>Craniata</taxon>
        <taxon>Vertebrata</taxon>
        <taxon>Chondrichthyes</taxon>
        <taxon>Elasmobranchii</taxon>
        <taxon>Galeomorphii</taxon>
        <taxon>Galeoidea</taxon>
        <taxon>Carcharhiniformes</taxon>
        <taxon>Scyliorhinidae</taxon>
        <taxon>Scyliorhinus</taxon>
    </lineage>
</organism>
<gene>
    <name evidence="1" type="ORF">scyTo_0025503</name>
</gene>
<protein>
    <submittedName>
        <fullName evidence="1">Uncharacterized protein</fullName>
    </submittedName>
</protein>
<keyword evidence="2" id="KW-1185">Reference proteome</keyword>
<sequence length="70" mass="8108">MSRIQRQLEEEGEVQGGLLTSLLLNQEMTLEEVYANMTEMLLAGVDTVNLKLWLSPLRFVRETRDLNFSH</sequence>
<dbReference type="AlphaFoldDB" id="A0A401QHM7"/>
<name>A0A401QHM7_SCYTO</name>
<dbReference type="Proteomes" id="UP000288216">
    <property type="component" value="Unassembled WGS sequence"/>
</dbReference>
<dbReference type="EMBL" id="BFAA01100342">
    <property type="protein sequence ID" value="GCB84884.1"/>
    <property type="molecule type" value="Genomic_DNA"/>
</dbReference>
<comment type="caution">
    <text evidence="1">The sequence shown here is derived from an EMBL/GenBank/DDBJ whole genome shotgun (WGS) entry which is preliminary data.</text>
</comment>